<comment type="caution">
    <text evidence="1">The sequence shown here is derived from an EMBL/GenBank/DDBJ whole genome shotgun (WGS) entry which is preliminary data.</text>
</comment>
<reference evidence="2" key="1">
    <citation type="journal article" date="2022" name="Mol. Ecol. Resour.">
        <title>The genomes of chicory, endive, great burdock and yacon provide insights into Asteraceae palaeo-polyploidization history and plant inulin production.</title>
        <authorList>
            <person name="Fan W."/>
            <person name="Wang S."/>
            <person name="Wang H."/>
            <person name="Wang A."/>
            <person name="Jiang F."/>
            <person name="Liu H."/>
            <person name="Zhao H."/>
            <person name="Xu D."/>
            <person name="Zhang Y."/>
        </authorList>
    </citation>
    <scope>NUCLEOTIDE SEQUENCE [LARGE SCALE GENOMIC DNA]</scope>
    <source>
        <strain evidence="2">cv. Niubang</strain>
    </source>
</reference>
<accession>A0ACB8ZWI6</accession>
<evidence type="ECO:0000313" key="2">
    <source>
        <dbReference type="Proteomes" id="UP001055879"/>
    </source>
</evidence>
<protein>
    <submittedName>
        <fullName evidence="1">Uncharacterized protein</fullName>
    </submittedName>
</protein>
<sequence>MMMMKHDSNPTTTTNNHPTLATVCGHCGVEERKLLHHVCIRGNFRRLCTTCVLRLHAPFFCPACLGVYDRSPPDDAVVCYKCYSSSHPNCVSSTPASSIQSSHGPSPCSSCLNPNALVLKLNRLENGTRTGGRAIDKNAARLLLAAGKIAAMSMSKAEVGTAAEAEKRSKEASHAKKRAREALDHVVYLMGKEKRVAVDSNKKVSVVAMPVVVNNKVDTSNEVLEALNAVELKERVKSVVSEAQGNGVVVMEVDVVNGKDSGVNSVVEKGSGKTDNLGKADQGEKISNGLVTSVGQEQVLEKINAMKENSVSNLKH</sequence>
<keyword evidence="2" id="KW-1185">Reference proteome</keyword>
<evidence type="ECO:0000313" key="1">
    <source>
        <dbReference type="EMBL" id="KAI3701851.1"/>
    </source>
</evidence>
<reference evidence="1 2" key="2">
    <citation type="journal article" date="2022" name="Mol. Ecol. Resour.">
        <title>The genomes of chicory, endive, great burdock and yacon provide insights into Asteraceae paleo-polyploidization history and plant inulin production.</title>
        <authorList>
            <person name="Fan W."/>
            <person name="Wang S."/>
            <person name="Wang H."/>
            <person name="Wang A."/>
            <person name="Jiang F."/>
            <person name="Liu H."/>
            <person name="Zhao H."/>
            <person name="Xu D."/>
            <person name="Zhang Y."/>
        </authorList>
    </citation>
    <scope>NUCLEOTIDE SEQUENCE [LARGE SCALE GENOMIC DNA]</scope>
    <source>
        <strain evidence="2">cv. Niubang</strain>
    </source>
</reference>
<dbReference type="Proteomes" id="UP001055879">
    <property type="component" value="Linkage Group LG09"/>
</dbReference>
<name>A0ACB8ZWI6_ARCLA</name>
<gene>
    <name evidence="1" type="ORF">L6452_27245</name>
</gene>
<proteinExistence type="predicted"/>
<organism evidence="1 2">
    <name type="scientific">Arctium lappa</name>
    <name type="common">Greater burdock</name>
    <name type="synonym">Lappa major</name>
    <dbReference type="NCBI Taxonomy" id="4217"/>
    <lineage>
        <taxon>Eukaryota</taxon>
        <taxon>Viridiplantae</taxon>
        <taxon>Streptophyta</taxon>
        <taxon>Embryophyta</taxon>
        <taxon>Tracheophyta</taxon>
        <taxon>Spermatophyta</taxon>
        <taxon>Magnoliopsida</taxon>
        <taxon>eudicotyledons</taxon>
        <taxon>Gunneridae</taxon>
        <taxon>Pentapetalae</taxon>
        <taxon>asterids</taxon>
        <taxon>campanulids</taxon>
        <taxon>Asterales</taxon>
        <taxon>Asteraceae</taxon>
        <taxon>Carduoideae</taxon>
        <taxon>Cardueae</taxon>
        <taxon>Arctiinae</taxon>
        <taxon>Arctium</taxon>
    </lineage>
</organism>
<dbReference type="EMBL" id="CM042055">
    <property type="protein sequence ID" value="KAI3701851.1"/>
    <property type="molecule type" value="Genomic_DNA"/>
</dbReference>